<accession>A0AAN9PKT8</accession>
<name>A0AAN9PKT8_CLITE</name>
<feature type="compositionally biased region" description="Basic and acidic residues" evidence="1">
    <location>
        <begin position="1"/>
        <end position="24"/>
    </location>
</feature>
<feature type="transmembrane region" description="Helical" evidence="2">
    <location>
        <begin position="61"/>
        <end position="82"/>
    </location>
</feature>
<dbReference type="AlphaFoldDB" id="A0AAN9PKT8"/>
<keyword evidence="2" id="KW-0812">Transmembrane</keyword>
<dbReference type="EMBL" id="JAYKXN010000003">
    <property type="protein sequence ID" value="KAK7301653.1"/>
    <property type="molecule type" value="Genomic_DNA"/>
</dbReference>
<feature type="region of interest" description="Disordered" evidence="1">
    <location>
        <begin position="1"/>
        <end position="45"/>
    </location>
</feature>
<keyword evidence="2" id="KW-0472">Membrane</keyword>
<evidence type="ECO:0000313" key="3">
    <source>
        <dbReference type="EMBL" id="KAK7301653.1"/>
    </source>
</evidence>
<evidence type="ECO:0000313" key="4">
    <source>
        <dbReference type="Proteomes" id="UP001359559"/>
    </source>
</evidence>
<keyword evidence="2" id="KW-1133">Transmembrane helix</keyword>
<dbReference type="Proteomes" id="UP001359559">
    <property type="component" value="Unassembled WGS sequence"/>
</dbReference>
<comment type="caution">
    <text evidence="3">The sequence shown here is derived from an EMBL/GenBank/DDBJ whole genome shotgun (WGS) entry which is preliminary data.</text>
</comment>
<proteinExistence type="predicted"/>
<organism evidence="3 4">
    <name type="scientific">Clitoria ternatea</name>
    <name type="common">Butterfly pea</name>
    <dbReference type="NCBI Taxonomy" id="43366"/>
    <lineage>
        <taxon>Eukaryota</taxon>
        <taxon>Viridiplantae</taxon>
        <taxon>Streptophyta</taxon>
        <taxon>Embryophyta</taxon>
        <taxon>Tracheophyta</taxon>
        <taxon>Spermatophyta</taxon>
        <taxon>Magnoliopsida</taxon>
        <taxon>eudicotyledons</taxon>
        <taxon>Gunneridae</taxon>
        <taxon>Pentapetalae</taxon>
        <taxon>rosids</taxon>
        <taxon>fabids</taxon>
        <taxon>Fabales</taxon>
        <taxon>Fabaceae</taxon>
        <taxon>Papilionoideae</taxon>
        <taxon>50 kb inversion clade</taxon>
        <taxon>NPAAA clade</taxon>
        <taxon>indigoferoid/millettioid clade</taxon>
        <taxon>Phaseoleae</taxon>
        <taxon>Clitoria</taxon>
    </lineage>
</organism>
<gene>
    <name evidence="3" type="ORF">RJT34_12523</name>
</gene>
<feature type="compositionally biased region" description="Acidic residues" evidence="1">
    <location>
        <begin position="25"/>
        <end position="42"/>
    </location>
</feature>
<keyword evidence="4" id="KW-1185">Reference proteome</keyword>
<reference evidence="3 4" key="1">
    <citation type="submission" date="2024-01" db="EMBL/GenBank/DDBJ databases">
        <title>The genomes of 5 underutilized Papilionoideae crops provide insights into root nodulation and disease resistance.</title>
        <authorList>
            <person name="Yuan L."/>
        </authorList>
    </citation>
    <scope>NUCLEOTIDE SEQUENCE [LARGE SCALE GENOMIC DNA]</scope>
    <source>
        <strain evidence="3">LY-2023</strain>
        <tissue evidence="3">Leaf</tissue>
    </source>
</reference>
<sequence length="95" mass="10109">MRERDVGDGGRQRDGDGGDGRSSVEVDDGEGEGDEEGGDDVDGVTISTKKMTEAVAPSSSFSFVSLADWSLLILGFLIFQVVEGEMKKSLMMKMG</sequence>
<evidence type="ECO:0000256" key="1">
    <source>
        <dbReference type="SAM" id="MobiDB-lite"/>
    </source>
</evidence>
<protein>
    <submittedName>
        <fullName evidence="3">Uncharacterized protein</fullName>
    </submittedName>
</protein>
<evidence type="ECO:0000256" key="2">
    <source>
        <dbReference type="SAM" id="Phobius"/>
    </source>
</evidence>